<protein>
    <recommendedName>
        <fullName evidence="11 12">ATP synthase subunit a</fullName>
    </recommendedName>
    <alternativeName>
        <fullName evidence="11">ATP synthase F0 sector subunit a</fullName>
    </alternativeName>
    <alternativeName>
        <fullName evidence="11">F-ATPase subunit 6</fullName>
    </alternativeName>
</protein>
<dbReference type="Pfam" id="PF00119">
    <property type="entry name" value="ATP-synt_A"/>
    <property type="match status" value="1"/>
</dbReference>
<dbReference type="EMBL" id="QNQT01000011">
    <property type="protein sequence ID" value="RDU35352.1"/>
    <property type="molecule type" value="Genomic_DNA"/>
</dbReference>
<evidence type="ECO:0000256" key="7">
    <source>
        <dbReference type="ARBA" id="ARBA00022989"/>
    </source>
</evidence>
<dbReference type="Gene3D" id="1.20.120.220">
    <property type="entry name" value="ATP synthase, F0 complex, subunit A"/>
    <property type="match status" value="1"/>
</dbReference>
<dbReference type="PRINTS" id="PR00123">
    <property type="entry name" value="ATPASEA"/>
</dbReference>
<feature type="transmembrane region" description="Helical" evidence="11">
    <location>
        <begin position="183"/>
        <end position="201"/>
    </location>
</feature>
<dbReference type="HAMAP" id="MF_01393">
    <property type="entry name" value="ATP_synth_a_bact"/>
    <property type="match status" value="1"/>
</dbReference>
<evidence type="ECO:0000256" key="3">
    <source>
        <dbReference type="ARBA" id="ARBA00022448"/>
    </source>
</evidence>
<dbReference type="GO" id="GO:0046933">
    <property type="term" value="F:proton-transporting ATP synthase activity, rotational mechanism"/>
    <property type="evidence" value="ECO:0007669"/>
    <property type="project" value="UniProtKB-UniRule"/>
</dbReference>
<dbReference type="InterPro" id="IPR023011">
    <property type="entry name" value="ATP_synth_F0_asu_AS"/>
</dbReference>
<feature type="transmembrane region" description="Helical" evidence="11">
    <location>
        <begin position="17"/>
        <end position="38"/>
    </location>
</feature>
<dbReference type="InterPro" id="IPR035908">
    <property type="entry name" value="F0_ATP_A_sf"/>
</dbReference>
<gene>
    <name evidence="11 13" type="primary">atpB</name>
    <name evidence="13" type="ORF">DRW41_18900</name>
</gene>
<proteinExistence type="inferred from homology"/>
<evidence type="ECO:0000256" key="9">
    <source>
        <dbReference type="ARBA" id="ARBA00023136"/>
    </source>
</evidence>
<evidence type="ECO:0000256" key="11">
    <source>
        <dbReference type="HAMAP-Rule" id="MF_01393"/>
    </source>
</evidence>
<accession>A0A3D8GLY8</accession>
<dbReference type="GO" id="GO:0042777">
    <property type="term" value="P:proton motive force-driven plasma membrane ATP synthesis"/>
    <property type="evidence" value="ECO:0007669"/>
    <property type="project" value="TreeGrafter"/>
</dbReference>
<dbReference type="OrthoDB" id="9789241at2"/>
<evidence type="ECO:0000256" key="2">
    <source>
        <dbReference type="ARBA" id="ARBA00006810"/>
    </source>
</evidence>
<keyword evidence="13" id="KW-0378">Hydrolase</keyword>
<dbReference type="PANTHER" id="PTHR42823:SF3">
    <property type="entry name" value="ATP SYNTHASE SUBUNIT A, CHLOROPLASTIC"/>
    <property type="match status" value="1"/>
</dbReference>
<keyword evidence="6 11" id="KW-0375">Hydrogen ion transport</keyword>
<dbReference type="PROSITE" id="PS00449">
    <property type="entry name" value="ATPASE_A"/>
    <property type="match status" value="1"/>
</dbReference>
<keyword evidence="10 11" id="KW-0066">ATP synthesis</keyword>
<evidence type="ECO:0000256" key="10">
    <source>
        <dbReference type="ARBA" id="ARBA00023310"/>
    </source>
</evidence>
<feature type="transmembrane region" description="Helical" evidence="11">
    <location>
        <begin position="207"/>
        <end position="233"/>
    </location>
</feature>
<dbReference type="PANTHER" id="PTHR42823">
    <property type="entry name" value="ATP SYNTHASE SUBUNIT A, CHLOROPLASTIC"/>
    <property type="match status" value="1"/>
</dbReference>
<evidence type="ECO:0000256" key="12">
    <source>
        <dbReference type="RuleBase" id="RU000483"/>
    </source>
</evidence>
<sequence length="237" mass="26323">MHYERPLATWAGMTFDLSIILTSTAASLAVFMIAMLSVRNLEEGKPEGIQNFMEWATEFVQGIMSNSIGASKNVFILSTGVSLLLYLFISNSLGLPFSFVTEGAHPVSWWKSPTADAHVTMTLAIMVMAYTHFIDIRMRGFKHYFLSYITPFKAFLPINILEQFCTTLTLGLRLFGNIYAGEAMLAILLESAVNGILPAILAAVPLLVWQAFCLFIGAIQAYIFVTLTMVYIAHRLT</sequence>
<keyword evidence="9 11" id="KW-0472">Membrane</keyword>
<evidence type="ECO:0000313" key="13">
    <source>
        <dbReference type="EMBL" id="RDU35352.1"/>
    </source>
</evidence>
<dbReference type="CDD" id="cd00310">
    <property type="entry name" value="ATP-synt_Fo_a_6"/>
    <property type="match status" value="1"/>
</dbReference>
<dbReference type="GO" id="GO:0005886">
    <property type="term" value="C:plasma membrane"/>
    <property type="evidence" value="ECO:0007669"/>
    <property type="project" value="UniProtKB-SubCell"/>
</dbReference>
<dbReference type="GO" id="GO:0045259">
    <property type="term" value="C:proton-transporting ATP synthase complex"/>
    <property type="evidence" value="ECO:0007669"/>
    <property type="project" value="UniProtKB-KW"/>
</dbReference>
<dbReference type="RefSeq" id="WP_115453590.1">
    <property type="nucleotide sequence ID" value="NZ_QNQT01000011.1"/>
</dbReference>
<comment type="similarity">
    <text evidence="2 11 12">Belongs to the ATPase A chain family.</text>
</comment>
<name>A0A3D8GLY8_9BACI</name>
<dbReference type="InterPro" id="IPR000568">
    <property type="entry name" value="ATP_synth_F0_asu"/>
</dbReference>
<keyword evidence="14" id="KW-1185">Reference proteome</keyword>
<keyword evidence="11" id="KW-1003">Cell membrane</keyword>
<keyword evidence="3 11" id="KW-0813">Transport</keyword>
<evidence type="ECO:0000313" key="14">
    <source>
        <dbReference type="Proteomes" id="UP000257144"/>
    </source>
</evidence>
<keyword evidence="4 11" id="KW-0138">CF(0)</keyword>
<comment type="function">
    <text evidence="11 12">Key component of the proton channel; it plays a direct role in the translocation of protons across the membrane.</text>
</comment>
<dbReference type="NCBIfam" id="TIGR01131">
    <property type="entry name" value="ATP_synt_6_or_A"/>
    <property type="match status" value="1"/>
</dbReference>
<dbReference type="Proteomes" id="UP000257144">
    <property type="component" value="Unassembled WGS sequence"/>
</dbReference>
<evidence type="ECO:0000256" key="4">
    <source>
        <dbReference type="ARBA" id="ARBA00022547"/>
    </source>
</evidence>
<keyword evidence="7 11" id="KW-1133">Transmembrane helix</keyword>
<evidence type="ECO:0000256" key="1">
    <source>
        <dbReference type="ARBA" id="ARBA00004141"/>
    </source>
</evidence>
<dbReference type="InterPro" id="IPR045082">
    <property type="entry name" value="ATP_syn_F0_a_bact/chloroplast"/>
</dbReference>
<evidence type="ECO:0000256" key="5">
    <source>
        <dbReference type="ARBA" id="ARBA00022692"/>
    </source>
</evidence>
<feature type="transmembrane region" description="Helical" evidence="11">
    <location>
        <begin position="74"/>
        <end position="97"/>
    </location>
</feature>
<keyword evidence="5 11" id="KW-0812">Transmembrane</keyword>
<dbReference type="AlphaFoldDB" id="A0A3D8GLY8"/>
<evidence type="ECO:0000256" key="8">
    <source>
        <dbReference type="ARBA" id="ARBA00023065"/>
    </source>
</evidence>
<dbReference type="SUPFAM" id="SSF81336">
    <property type="entry name" value="F1F0 ATP synthase subunit A"/>
    <property type="match status" value="1"/>
</dbReference>
<feature type="transmembrane region" description="Helical" evidence="11">
    <location>
        <begin position="117"/>
        <end position="134"/>
    </location>
</feature>
<organism evidence="13 14">
    <name type="scientific">Neobacillus piezotolerans</name>
    <dbReference type="NCBI Taxonomy" id="2259171"/>
    <lineage>
        <taxon>Bacteria</taxon>
        <taxon>Bacillati</taxon>
        <taxon>Bacillota</taxon>
        <taxon>Bacilli</taxon>
        <taxon>Bacillales</taxon>
        <taxon>Bacillaceae</taxon>
        <taxon>Neobacillus</taxon>
    </lineage>
</organism>
<dbReference type="GO" id="GO:0016787">
    <property type="term" value="F:hydrolase activity"/>
    <property type="evidence" value="ECO:0007669"/>
    <property type="project" value="UniProtKB-KW"/>
</dbReference>
<keyword evidence="8 11" id="KW-0406">Ion transport</keyword>
<comment type="caution">
    <text evidence="13">The sequence shown here is derived from an EMBL/GenBank/DDBJ whole genome shotgun (WGS) entry which is preliminary data.</text>
</comment>
<reference evidence="13 14" key="1">
    <citation type="submission" date="2018-07" db="EMBL/GenBank/DDBJ databases">
        <title>Bacillus sp. YLB-04 draft genome sequence.</title>
        <authorList>
            <person name="Yu L."/>
            <person name="Tang X."/>
        </authorList>
    </citation>
    <scope>NUCLEOTIDE SEQUENCE [LARGE SCALE GENOMIC DNA]</scope>
    <source>
        <strain evidence="13 14">YLB-04</strain>
    </source>
</reference>
<evidence type="ECO:0000256" key="6">
    <source>
        <dbReference type="ARBA" id="ARBA00022781"/>
    </source>
</evidence>
<comment type="subcellular location">
    <subcellularLocation>
        <location evidence="11 12">Cell membrane</location>
        <topology evidence="11 12">Multi-pass membrane protein</topology>
    </subcellularLocation>
    <subcellularLocation>
        <location evidence="1">Membrane</location>
        <topology evidence="1">Multi-pass membrane protein</topology>
    </subcellularLocation>
</comment>